<evidence type="ECO:0000313" key="2">
    <source>
        <dbReference type="EMBL" id="GAA0489623.1"/>
    </source>
</evidence>
<evidence type="ECO:0000313" key="3">
    <source>
        <dbReference type="Proteomes" id="UP001500880"/>
    </source>
</evidence>
<feature type="transmembrane region" description="Helical" evidence="1">
    <location>
        <begin position="47"/>
        <end position="68"/>
    </location>
</feature>
<reference evidence="2 3" key="1">
    <citation type="journal article" date="2019" name="Int. J. Syst. Evol. Microbiol.">
        <title>The Global Catalogue of Microorganisms (GCM) 10K type strain sequencing project: providing services to taxonomists for standard genome sequencing and annotation.</title>
        <authorList>
            <consortium name="The Broad Institute Genomics Platform"/>
            <consortium name="The Broad Institute Genome Sequencing Center for Infectious Disease"/>
            <person name="Wu L."/>
            <person name="Ma J."/>
        </authorList>
    </citation>
    <scope>NUCLEOTIDE SEQUENCE [LARGE SCALE GENOMIC DNA]</scope>
    <source>
        <strain evidence="2 3">JCM 12389</strain>
    </source>
</reference>
<sequence length="367" mass="41712">MNHKKLKQRFEEYIGPSKTVTQENKDRFYQWMEGASDKKKIKKQKHLFPKLASAFLVLGLIMTGSSFIDFNQTDSDMDTESARERVPFEEVSSKISEIEANFSLSMTKTEAEHVFGEGISYTDKANGQEITEYHFLGTDKTKHRQLEVKKAPFLSGDIGVNFRIAWKQDKADYAAIHYLDQNKELANITYKSNGMVYKNDRFVRNALYPLDASSLLVKSIARSMGIQPEKIDEQKLKAIESLTLEPSNSDRFGELLQKDFTYIRQMSRLETLQLKGIAVPIDTMIELSNLKKLVIDGSTQLISSGKNLGILSKMPDLEVIEITGVRSGLDLRVFESSKSLEQVIVDKDKVVNWEMLEQAGIVVTDKE</sequence>
<evidence type="ECO:0000256" key="1">
    <source>
        <dbReference type="SAM" id="Phobius"/>
    </source>
</evidence>
<dbReference type="EMBL" id="BAAADO010000003">
    <property type="protein sequence ID" value="GAA0489623.1"/>
    <property type="molecule type" value="Genomic_DNA"/>
</dbReference>
<protein>
    <submittedName>
        <fullName evidence="2">Uncharacterized protein</fullName>
    </submittedName>
</protein>
<keyword evidence="1" id="KW-1133">Transmembrane helix</keyword>
<accession>A0ABN1B490</accession>
<gene>
    <name evidence="2" type="ORF">GCM10008986_14350</name>
</gene>
<proteinExistence type="predicted"/>
<keyword evidence="1" id="KW-0472">Membrane</keyword>
<keyword evidence="1" id="KW-0812">Transmembrane</keyword>
<dbReference type="RefSeq" id="WP_343839235.1">
    <property type="nucleotide sequence ID" value="NZ_BAAADO010000003.1"/>
</dbReference>
<keyword evidence="3" id="KW-1185">Reference proteome</keyword>
<organism evidence="2 3">
    <name type="scientific">Salinibacillus aidingensis</name>
    <dbReference type="NCBI Taxonomy" id="237684"/>
    <lineage>
        <taxon>Bacteria</taxon>
        <taxon>Bacillati</taxon>
        <taxon>Bacillota</taxon>
        <taxon>Bacilli</taxon>
        <taxon>Bacillales</taxon>
        <taxon>Bacillaceae</taxon>
        <taxon>Salinibacillus</taxon>
    </lineage>
</organism>
<comment type="caution">
    <text evidence="2">The sequence shown here is derived from an EMBL/GenBank/DDBJ whole genome shotgun (WGS) entry which is preliminary data.</text>
</comment>
<name>A0ABN1B490_9BACI</name>
<dbReference type="Proteomes" id="UP001500880">
    <property type="component" value="Unassembled WGS sequence"/>
</dbReference>